<proteinExistence type="predicted"/>
<reference evidence="3" key="1">
    <citation type="journal article" date="2019" name="Plant Biotechnol. J.">
        <title>Genome sequencing of the Australian wild diploid species Gossypium australe highlights disease resistance and delayed gland morphogenesis.</title>
        <authorList>
            <person name="Cai Y."/>
            <person name="Cai X."/>
            <person name="Wang Q."/>
            <person name="Wang P."/>
            <person name="Zhang Y."/>
            <person name="Cai C."/>
            <person name="Xu Y."/>
            <person name="Wang K."/>
            <person name="Zhou Z."/>
            <person name="Wang C."/>
            <person name="Geng S."/>
            <person name="Li B."/>
            <person name="Dong Q."/>
            <person name="Hou Y."/>
            <person name="Wang H."/>
            <person name="Ai P."/>
            <person name="Liu Z."/>
            <person name="Yi F."/>
            <person name="Sun M."/>
            <person name="An G."/>
            <person name="Cheng J."/>
            <person name="Zhang Y."/>
            <person name="Shi Q."/>
            <person name="Xie Y."/>
            <person name="Shi X."/>
            <person name="Chang Y."/>
            <person name="Huang F."/>
            <person name="Chen Y."/>
            <person name="Hong S."/>
            <person name="Mi L."/>
            <person name="Sun Q."/>
            <person name="Zhang L."/>
            <person name="Zhou B."/>
            <person name="Peng R."/>
            <person name="Zhang X."/>
            <person name="Liu F."/>
        </authorList>
    </citation>
    <scope>NUCLEOTIDE SEQUENCE [LARGE SCALE GENOMIC DNA]</scope>
    <source>
        <strain evidence="3">cv. PA1801</strain>
    </source>
</reference>
<name>A0A5B6WH40_9ROSI</name>
<accession>A0A5B6WH40</accession>
<evidence type="ECO:0000313" key="2">
    <source>
        <dbReference type="EMBL" id="KAA3480773.1"/>
    </source>
</evidence>
<dbReference type="EMBL" id="SMMG02000003">
    <property type="protein sequence ID" value="KAA3480773.1"/>
    <property type="molecule type" value="Genomic_DNA"/>
</dbReference>
<gene>
    <name evidence="2" type="ORF">EPI10_021187</name>
</gene>
<dbReference type="AlphaFoldDB" id="A0A5B6WH40"/>
<keyword evidence="3" id="KW-1185">Reference proteome</keyword>
<feature type="region of interest" description="Disordered" evidence="1">
    <location>
        <begin position="1"/>
        <end position="24"/>
    </location>
</feature>
<sequence length="110" mass="12971">MTRGRDNWVSHFNPHPRNRKSSKTKVKVNNTRFLKLRPLRLLVLVMLDQVDWNVHIVVDVTSVSAEQIRELVSSVVPKITSLEIAPRWLKKRNFRVQDRVILLEGDHREI</sequence>
<organism evidence="2 3">
    <name type="scientific">Gossypium australe</name>
    <dbReference type="NCBI Taxonomy" id="47621"/>
    <lineage>
        <taxon>Eukaryota</taxon>
        <taxon>Viridiplantae</taxon>
        <taxon>Streptophyta</taxon>
        <taxon>Embryophyta</taxon>
        <taxon>Tracheophyta</taxon>
        <taxon>Spermatophyta</taxon>
        <taxon>Magnoliopsida</taxon>
        <taxon>eudicotyledons</taxon>
        <taxon>Gunneridae</taxon>
        <taxon>Pentapetalae</taxon>
        <taxon>rosids</taxon>
        <taxon>malvids</taxon>
        <taxon>Malvales</taxon>
        <taxon>Malvaceae</taxon>
        <taxon>Malvoideae</taxon>
        <taxon>Gossypium</taxon>
    </lineage>
</organism>
<comment type="caution">
    <text evidence="2">The sequence shown here is derived from an EMBL/GenBank/DDBJ whole genome shotgun (WGS) entry which is preliminary data.</text>
</comment>
<dbReference type="Proteomes" id="UP000325315">
    <property type="component" value="Unassembled WGS sequence"/>
</dbReference>
<feature type="compositionally biased region" description="Basic residues" evidence="1">
    <location>
        <begin position="14"/>
        <end position="24"/>
    </location>
</feature>
<evidence type="ECO:0000256" key="1">
    <source>
        <dbReference type="SAM" id="MobiDB-lite"/>
    </source>
</evidence>
<evidence type="ECO:0000313" key="3">
    <source>
        <dbReference type="Proteomes" id="UP000325315"/>
    </source>
</evidence>
<protein>
    <submittedName>
        <fullName evidence="2">Retrotransposon protein</fullName>
    </submittedName>
</protein>